<dbReference type="Proteomes" id="UP000016504">
    <property type="component" value="Unassembled WGS sequence"/>
</dbReference>
<dbReference type="AlphaFoldDB" id="U1UVX0"/>
<name>U1UVX0_9PSED</name>
<sequence>MGKLQGSFKIDRVTVGQHFAADARRFAQACRFK</sequence>
<reference evidence="1 2" key="1">
    <citation type="submission" date="2013-08" db="EMBL/GenBank/DDBJ databases">
        <title>Biodegradation of aromatic compounds in biofilm forming Pseudomonas isolated from sewage sludge.</title>
        <authorList>
            <person name="Qureshi A."/>
            <person name="Ghosh S."/>
            <person name="Khardenavis A.A."/>
            <person name="Kapley A."/>
            <person name="Purohit H.J."/>
        </authorList>
    </citation>
    <scope>NUCLEOTIDE SEQUENCE [LARGE SCALE GENOMIC DNA]</scope>
    <source>
        <strain evidence="1 2">EGD-AQ6</strain>
    </source>
</reference>
<evidence type="ECO:0000313" key="2">
    <source>
        <dbReference type="Proteomes" id="UP000016504"/>
    </source>
</evidence>
<organism evidence="1 2">
    <name type="scientific">Pseudomonas simiae</name>
    <dbReference type="NCBI Taxonomy" id="321846"/>
    <lineage>
        <taxon>Bacteria</taxon>
        <taxon>Pseudomonadati</taxon>
        <taxon>Pseudomonadota</taxon>
        <taxon>Gammaproteobacteria</taxon>
        <taxon>Pseudomonadales</taxon>
        <taxon>Pseudomonadaceae</taxon>
        <taxon>Pseudomonas</taxon>
    </lineage>
</organism>
<proteinExistence type="predicted"/>
<dbReference type="EMBL" id="AVQG01000005">
    <property type="protein sequence ID" value="ERH60443.1"/>
    <property type="molecule type" value="Genomic_DNA"/>
</dbReference>
<evidence type="ECO:0000313" key="1">
    <source>
        <dbReference type="EMBL" id="ERH60443.1"/>
    </source>
</evidence>
<gene>
    <name evidence="1" type="ORF">O204_19215</name>
</gene>
<comment type="caution">
    <text evidence="1">The sequence shown here is derived from an EMBL/GenBank/DDBJ whole genome shotgun (WGS) entry which is preliminary data.</text>
</comment>
<protein>
    <submittedName>
        <fullName evidence="1">Uncharacterized protein</fullName>
    </submittedName>
</protein>
<accession>U1UVX0</accession>